<keyword evidence="3 8" id="KW-0812">Transmembrane</keyword>
<accession>A0A4U0WBC8</accession>
<keyword evidence="4 8" id="KW-1133">Transmembrane helix</keyword>
<dbReference type="SUPFAM" id="SSF103473">
    <property type="entry name" value="MFS general substrate transporter"/>
    <property type="match status" value="1"/>
</dbReference>
<evidence type="ECO:0000313" key="9">
    <source>
        <dbReference type="EMBL" id="TKA59801.1"/>
    </source>
</evidence>
<organism evidence="9 10">
    <name type="scientific">Cryomyces minteri</name>
    <dbReference type="NCBI Taxonomy" id="331657"/>
    <lineage>
        <taxon>Eukaryota</taxon>
        <taxon>Fungi</taxon>
        <taxon>Dikarya</taxon>
        <taxon>Ascomycota</taxon>
        <taxon>Pezizomycotina</taxon>
        <taxon>Dothideomycetes</taxon>
        <taxon>Dothideomycetes incertae sedis</taxon>
        <taxon>Cryomyces</taxon>
    </lineage>
</organism>
<feature type="compositionally biased region" description="Polar residues" evidence="7">
    <location>
        <begin position="121"/>
        <end position="146"/>
    </location>
</feature>
<dbReference type="Pfam" id="PF12796">
    <property type="entry name" value="Ank_2"/>
    <property type="match status" value="1"/>
</dbReference>
<dbReference type="Pfam" id="PF00023">
    <property type="entry name" value="Ank"/>
    <property type="match status" value="1"/>
</dbReference>
<keyword evidence="6" id="KW-0040">ANK repeat</keyword>
<evidence type="ECO:0000256" key="1">
    <source>
        <dbReference type="ARBA" id="ARBA00004370"/>
    </source>
</evidence>
<keyword evidence="5 8" id="KW-0472">Membrane</keyword>
<name>A0A4U0WBC8_9PEZI</name>
<evidence type="ECO:0000256" key="4">
    <source>
        <dbReference type="ARBA" id="ARBA00022989"/>
    </source>
</evidence>
<reference evidence="9 10" key="1">
    <citation type="submission" date="2017-03" db="EMBL/GenBank/DDBJ databases">
        <title>Genomes of endolithic fungi from Antarctica.</title>
        <authorList>
            <person name="Coleine C."/>
            <person name="Masonjones S."/>
            <person name="Stajich J.E."/>
        </authorList>
    </citation>
    <scope>NUCLEOTIDE SEQUENCE [LARGE SCALE GENOMIC DNA]</scope>
    <source>
        <strain evidence="9 10">CCFEE 5187</strain>
    </source>
</reference>
<dbReference type="PROSITE" id="PS50088">
    <property type="entry name" value="ANK_REPEAT"/>
    <property type="match status" value="2"/>
</dbReference>
<feature type="region of interest" description="Disordered" evidence="7">
    <location>
        <begin position="103"/>
        <end position="146"/>
    </location>
</feature>
<feature type="transmembrane region" description="Helical" evidence="8">
    <location>
        <begin position="602"/>
        <end position="625"/>
    </location>
</feature>
<dbReference type="Gene3D" id="1.25.40.20">
    <property type="entry name" value="Ankyrin repeat-containing domain"/>
    <property type="match status" value="1"/>
</dbReference>
<comment type="caution">
    <text evidence="9">The sequence shown here is derived from an EMBL/GenBank/DDBJ whole genome shotgun (WGS) entry which is preliminary data.</text>
</comment>
<feature type="repeat" description="ANK" evidence="6">
    <location>
        <begin position="176"/>
        <end position="208"/>
    </location>
</feature>
<dbReference type="Pfam" id="PF00083">
    <property type="entry name" value="Sugar_tr"/>
    <property type="match status" value="1"/>
</dbReference>
<dbReference type="GO" id="GO:0016020">
    <property type="term" value="C:membrane"/>
    <property type="evidence" value="ECO:0007669"/>
    <property type="project" value="UniProtKB-SubCell"/>
</dbReference>
<keyword evidence="2" id="KW-0813">Transport</keyword>
<dbReference type="EMBL" id="NAJN01001943">
    <property type="protein sequence ID" value="TKA59801.1"/>
    <property type="molecule type" value="Genomic_DNA"/>
</dbReference>
<feature type="non-terminal residue" evidence="9">
    <location>
        <position position="755"/>
    </location>
</feature>
<dbReference type="SUPFAM" id="SSF48403">
    <property type="entry name" value="Ankyrin repeat"/>
    <property type="match status" value="1"/>
</dbReference>
<dbReference type="GO" id="GO:0022857">
    <property type="term" value="F:transmembrane transporter activity"/>
    <property type="evidence" value="ECO:0007669"/>
    <property type="project" value="InterPro"/>
</dbReference>
<dbReference type="STRING" id="331657.A0A4U0WBC8"/>
<dbReference type="PROSITE" id="PS50297">
    <property type="entry name" value="ANK_REP_REGION"/>
    <property type="match status" value="2"/>
</dbReference>
<feature type="transmembrane region" description="Helical" evidence="8">
    <location>
        <begin position="669"/>
        <end position="688"/>
    </location>
</feature>
<dbReference type="InterPro" id="IPR002110">
    <property type="entry name" value="Ankyrin_rpt"/>
</dbReference>
<evidence type="ECO:0000313" key="10">
    <source>
        <dbReference type="Proteomes" id="UP000308768"/>
    </source>
</evidence>
<sequence length="755" mass="83372">MKQLKFDQAEQQLLNLEAKIGEDPLEVGQLYYSLADLSRNRYLTTRDKALLGDFEEKAIQAYNHANSYPSTRRSLLLQAAEIVIELYVSKGDYVAAKTFRDLHPKVSSSPGSTPPLVVSDLSETPPSTVSSDEQHPGSTTSSPTSANLLVAAEKGDVEKTKKSLDSGANIEQTNSKGLTPLLIAAKYKRSELVRLLLKSASDVHARDSNKRNVLHHATSGAREEDVVHMVLSIMEYEPDVNAKDNEGKTPLHYCVKFQNNQATMVLIKKGADLKAKDDAGETAAVLAMRMKKYDFVELLYNAGAELNRTAVTPNSKQLNNFLDKLEGKKRNSATEDGSASARRDSTGQALPRRTFKNLLHDNKLGVVDDPLLYRAPDDLDDDVRIFHKKHGLANVVTVKELQRGARLAQDSGRFMRSGDLIGIFPGSAVNLIVHYDWRLQIVSNFIHAQIQVETILFSKEADTERALDIWSLGENNDMYQEEVQRTTYWRRFVQLFSISRNRRASVAACIAMASQQLSGINIFAFLAATLFNKAGSSQMQSLGLSFGFAAANALFSPVAYWFIDSKGRRFLLLLSLVLMVPSLLAMGFSFKIDPDSSAYIPVIAFFLVVYTAAYSPGAGVVPFLYSSEVFPLVNREAGMSLACAVNFLLAGLLALTVPQLIDALGATRLLGLFAGLDAAAALLVWLLLPGTVEVVTLEEMNYIFGVSTRKHVQYQLQTVLPWIIKHYIPWMCKHYILRRNRLGKSGSGVGSLPPL</sequence>
<protein>
    <submittedName>
        <fullName evidence="9">Uncharacterized protein</fullName>
    </submittedName>
</protein>
<dbReference type="InterPro" id="IPR005828">
    <property type="entry name" value="MFS_sugar_transport-like"/>
</dbReference>
<dbReference type="OrthoDB" id="6339427at2759"/>
<gene>
    <name evidence="9" type="ORF">B0A49_10872</name>
</gene>
<keyword evidence="10" id="KW-1185">Reference proteome</keyword>
<dbReference type="PANTHER" id="PTHR48020">
    <property type="entry name" value="PROTON MYO-INOSITOL COTRANSPORTER"/>
    <property type="match status" value="1"/>
</dbReference>
<dbReference type="PANTHER" id="PTHR48020:SF40">
    <property type="entry name" value="MAJOR FACILITATOR SUPERFAMILY (MFS) PROFILE DOMAIN-CONTAINING PROTEIN"/>
    <property type="match status" value="1"/>
</dbReference>
<dbReference type="AlphaFoldDB" id="A0A4U0WBC8"/>
<feature type="repeat" description="ANK" evidence="6">
    <location>
        <begin position="246"/>
        <end position="278"/>
    </location>
</feature>
<comment type="subcellular location">
    <subcellularLocation>
        <location evidence="1">Membrane</location>
    </subcellularLocation>
</comment>
<evidence type="ECO:0000256" key="7">
    <source>
        <dbReference type="SAM" id="MobiDB-lite"/>
    </source>
</evidence>
<feature type="transmembrane region" description="Helical" evidence="8">
    <location>
        <begin position="569"/>
        <end position="590"/>
    </location>
</feature>
<dbReference type="InterPro" id="IPR036770">
    <property type="entry name" value="Ankyrin_rpt-contain_sf"/>
</dbReference>
<feature type="transmembrane region" description="Helical" evidence="8">
    <location>
        <begin position="542"/>
        <end position="563"/>
    </location>
</feature>
<dbReference type="InterPro" id="IPR036259">
    <property type="entry name" value="MFS_trans_sf"/>
</dbReference>
<proteinExistence type="predicted"/>
<dbReference type="SMART" id="SM00248">
    <property type="entry name" value="ANK"/>
    <property type="match status" value="4"/>
</dbReference>
<evidence type="ECO:0000256" key="6">
    <source>
        <dbReference type="PROSITE-ProRule" id="PRU00023"/>
    </source>
</evidence>
<evidence type="ECO:0000256" key="5">
    <source>
        <dbReference type="ARBA" id="ARBA00023136"/>
    </source>
</evidence>
<feature type="region of interest" description="Disordered" evidence="7">
    <location>
        <begin position="326"/>
        <end position="347"/>
    </location>
</feature>
<evidence type="ECO:0000256" key="8">
    <source>
        <dbReference type="SAM" id="Phobius"/>
    </source>
</evidence>
<evidence type="ECO:0000256" key="2">
    <source>
        <dbReference type="ARBA" id="ARBA00022448"/>
    </source>
</evidence>
<evidence type="ECO:0000256" key="3">
    <source>
        <dbReference type="ARBA" id="ARBA00022692"/>
    </source>
</evidence>
<feature type="transmembrane region" description="Helical" evidence="8">
    <location>
        <begin position="637"/>
        <end position="657"/>
    </location>
</feature>
<dbReference type="Gene3D" id="1.20.1250.20">
    <property type="entry name" value="MFS general substrate transporter like domains"/>
    <property type="match status" value="1"/>
</dbReference>
<dbReference type="InterPro" id="IPR050814">
    <property type="entry name" value="Myo-inositol_Transporter"/>
</dbReference>
<dbReference type="Proteomes" id="UP000308768">
    <property type="component" value="Unassembled WGS sequence"/>
</dbReference>